<dbReference type="InterPro" id="IPR001878">
    <property type="entry name" value="Znf_CCHC"/>
</dbReference>
<name>A0ABR1YLQ1_9PEZI</name>
<feature type="region of interest" description="Disordered" evidence="2">
    <location>
        <begin position="1"/>
        <end position="43"/>
    </location>
</feature>
<evidence type="ECO:0000256" key="2">
    <source>
        <dbReference type="SAM" id="MobiDB-lite"/>
    </source>
</evidence>
<feature type="compositionally biased region" description="Gly residues" evidence="2">
    <location>
        <begin position="32"/>
        <end position="41"/>
    </location>
</feature>
<organism evidence="4 5">
    <name type="scientific">Phyllosticta capitalensis</name>
    <dbReference type="NCBI Taxonomy" id="121624"/>
    <lineage>
        <taxon>Eukaryota</taxon>
        <taxon>Fungi</taxon>
        <taxon>Dikarya</taxon>
        <taxon>Ascomycota</taxon>
        <taxon>Pezizomycotina</taxon>
        <taxon>Dothideomycetes</taxon>
        <taxon>Dothideomycetes incertae sedis</taxon>
        <taxon>Botryosphaeriales</taxon>
        <taxon>Phyllostictaceae</taxon>
        <taxon>Phyllosticta</taxon>
    </lineage>
</organism>
<evidence type="ECO:0000256" key="1">
    <source>
        <dbReference type="PROSITE-ProRule" id="PRU00047"/>
    </source>
</evidence>
<dbReference type="Proteomes" id="UP001492380">
    <property type="component" value="Unassembled WGS sequence"/>
</dbReference>
<dbReference type="SUPFAM" id="SSF57756">
    <property type="entry name" value="Retrovirus zinc finger-like domains"/>
    <property type="match status" value="1"/>
</dbReference>
<comment type="caution">
    <text evidence="4">The sequence shown here is derived from an EMBL/GenBank/DDBJ whole genome shotgun (WGS) entry which is preliminary data.</text>
</comment>
<dbReference type="InterPro" id="IPR036875">
    <property type="entry name" value="Znf_CCHC_sf"/>
</dbReference>
<protein>
    <recommendedName>
        <fullName evidence="3">CCHC-type domain-containing protein</fullName>
    </recommendedName>
</protein>
<accession>A0ABR1YLQ1</accession>
<keyword evidence="1" id="KW-0479">Metal-binding</keyword>
<dbReference type="Pfam" id="PF00098">
    <property type="entry name" value="zf-CCHC"/>
    <property type="match status" value="1"/>
</dbReference>
<proteinExistence type="predicted"/>
<keyword evidence="1" id="KW-0863">Zinc-finger</keyword>
<evidence type="ECO:0000313" key="4">
    <source>
        <dbReference type="EMBL" id="KAK8233360.1"/>
    </source>
</evidence>
<dbReference type="EMBL" id="JBBWRZ010000006">
    <property type="protein sequence ID" value="KAK8233360.1"/>
    <property type="molecule type" value="Genomic_DNA"/>
</dbReference>
<dbReference type="SMART" id="SM00343">
    <property type="entry name" value="ZnF_C2HC"/>
    <property type="match status" value="1"/>
</dbReference>
<keyword evidence="5" id="KW-1185">Reference proteome</keyword>
<feature type="compositionally biased region" description="Polar residues" evidence="2">
    <location>
        <begin position="1"/>
        <end position="11"/>
    </location>
</feature>
<sequence>MSDNWNSNNDEAGQWDAGATGGDTSFGNDPFGAGGEGAGGEAGEDVECRNCKAMGHFARDCPEEKQMTGECFNCGEVG</sequence>
<evidence type="ECO:0000313" key="5">
    <source>
        <dbReference type="Proteomes" id="UP001492380"/>
    </source>
</evidence>
<gene>
    <name evidence="4" type="ORF">HDK90DRAFT_264199</name>
</gene>
<dbReference type="Gene3D" id="4.10.60.10">
    <property type="entry name" value="Zinc finger, CCHC-type"/>
    <property type="match status" value="1"/>
</dbReference>
<evidence type="ECO:0000259" key="3">
    <source>
        <dbReference type="PROSITE" id="PS50158"/>
    </source>
</evidence>
<feature type="domain" description="CCHC-type" evidence="3">
    <location>
        <begin position="48"/>
        <end position="63"/>
    </location>
</feature>
<reference evidence="4 5" key="1">
    <citation type="submission" date="2024-04" db="EMBL/GenBank/DDBJ databases">
        <title>Phyllosticta paracitricarpa is synonymous to the EU quarantine fungus P. citricarpa based on phylogenomic analyses.</title>
        <authorList>
            <consortium name="Lawrence Berkeley National Laboratory"/>
            <person name="Van Ingen-Buijs V.A."/>
            <person name="Van Westerhoven A.C."/>
            <person name="Haridas S."/>
            <person name="Skiadas P."/>
            <person name="Martin F."/>
            <person name="Groenewald J.Z."/>
            <person name="Crous P.W."/>
            <person name="Seidl M.F."/>
        </authorList>
    </citation>
    <scope>NUCLEOTIDE SEQUENCE [LARGE SCALE GENOMIC DNA]</scope>
    <source>
        <strain evidence="4 5">CBS 123374</strain>
    </source>
</reference>
<dbReference type="PROSITE" id="PS50158">
    <property type="entry name" value="ZF_CCHC"/>
    <property type="match status" value="1"/>
</dbReference>
<keyword evidence="1" id="KW-0862">Zinc</keyword>